<dbReference type="Gene3D" id="1.20.1740.10">
    <property type="entry name" value="Amino acid/polyamine transporter I"/>
    <property type="match status" value="1"/>
</dbReference>
<dbReference type="AlphaFoldDB" id="A0AA36HBD5"/>
<dbReference type="GO" id="GO:0005774">
    <property type="term" value="C:vacuolar membrane"/>
    <property type="evidence" value="ECO:0007669"/>
    <property type="project" value="TreeGrafter"/>
</dbReference>
<dbReference type="PANTHER" id="PTHR22950">
    <property type="entry name" value="AMINO ACID TRANSPORTER"/>
    <property type="match status" value="1"/>
</dbReference>
<keyword evidence="3 5" id="KW-1133">Transmembrane helix</keyword>
<gene>
    <name evidence="7" type="ORF">CYNAS_LOCUS19612</name>
</gene>
<keyword evidence="2 5" id="KW-0812">Transmembrane</keyword>
<evidence type="ECO:0000256" key="4">
    <source>
        <dbReference type="ARBA" id="ARBA00023136"/>
    </source>
</evidence>
<feature type="transmembrane region" description="Helical" evidence="5">
    <location>
        <begin position="56"/>
        <end position="77"/>
    </location>
</feature>
<feature type="domain" description="Amino acid transporter transmembrane" evidence="6">
    <location>
        <begin position="17"/>
        <end position="201"/>
    </location>
</feature>
<dbReference type="Pfam" id="PF01490">
    <property type="entry name" value="Aa_trans"/>
    <property type="match status" value="1"/>
</dbReference>
<feature type="transmembrane region" description="Helical" evidence="5">
    <location>
        <begin position="157"/>
        <end position="184"/>
    </location>
</feature>
<reference evidence="7" key="1">
    <citation type="submission" date="2023-07" db="EMBL/GenBank/DDBJ databases">
        <authorList>
            <consortium name="CYATHOMIX"/>
        </authorList>
    </citation>
    <scope>NUCLEOTIDE SEQUENCE</scope>
    <source>
        <strain evidence="7">N/A</strain>
    </source>
</reference>
<dbReference type="GO" id="GO:0015179">
    <property type="term" value="F:L-amino acid transmembrane transporter activity"/>
    <property type="evidence" value="ECO:0007669"/>
    <property type="project" value="TreeGrafter"/>
</dbReference>
<proteinExistence type="predicted"/>
<dbReference type="Proteomes" id="UP001176961">
    <property type="component" value="Unassembled WGS sequence"/>
</dbReference>
<evidence type="ECO:0000259" key="6">
    <source>
        <dbReference type="Pfam" id="PF01490"/>
    </source>
</evidence>
<keyword evidence="4 5" id="KW-0472">Membrane</keyword>
<evidence type="ECO:0000313" key="7">
    <source>
        <dbReference type="EMBL" id="CAJ0607629.1"/>
    </source>
</evidence>
<organism evidence="7 8">
    <name type="scientific">Cylicocyclus nassatus</name>
    <name type="common">Nematode worm</name>
    <dbReference type="NCBI Taxonomy" id="53992"/>
    <lineage>
        <taxon>Eukaryota</taxon>
        <taxon>Metazoa</taxon>
        <taxon>Ecdysozoa</taxon>
        <taxon>Nematoda</taxon>
        <taxon>Chromadorea</taxon>
        <taxon>Rhabditida</taxon>
        <taxon>Rhabditina</taxon>
        <taxon>Rhabditomorpha</taxon>
        <taxon>Strongyloidea</taxon>
        <taxon>Strongylidae</taxon>
        <taxon>Cylicocyclus</taxon>
    </lineage>
</organism>
<feature type="transmembrane region" description="Helical" evidence="5">
    <location>
        <begin position="121"/>
        <end position="145"/>
    </location>
</feature>
<evidence type="ECO:0000256" key="3">
    <source>
        <dbReference type="ARBA" id="ARBA00022989"/>
    </source>
</evidence>
<evidence type="ECO:0000256" key="1">
    <source>
        <dbReference type="ARBA" id="ARBA00004141"/>
    </source>
</evidence>
<feature type="non-terminal residue" evidence="7">
    <location>
        <position position="201"/>
    </location>
</feature>
<evidence type="ECO:0000256" key="5">
    <source>
        <dbReference type="SAM" id="Phobius"/>
    </source>
</evidence>
<feature type="transmembrane region" description="Helical" evidence="5">
    <location>
        <begin position="84"/>
        <end position="109"/>
    </location>
</feature>
<name>A0AA36HBD5_CYLNA</name>
<dbReference type="EMBL" id="CATQJL010000316">
    <property type="protein sequence ID" value="CAJ0607629.1"/>
    <property type="molecule type" value="Genomic_DNA"/>
</dbReference>
<dbReference type="PANTHER" id="PTHR22950:SF217">
    <property type="entry name" value="AMINO ACID TRANSPORTER TRANSMEMBRANE DOMAIN-CONTAINING PROTEIN"/>
    <property type="match status" value="1"/>
</dbReference>
<comment type="caution">
    <text evidence="7">The sequence shown here is derived from an EMBL/GenBank/DDBJ whole genome shotgun (WGS) entry which is preliminary data.</text>
</comment>
<comment type="subcellular location">
    <subcellularLocation>
        <location evidence="1">Membrane</location>
        <topology evidence="1">Multi-pass membrane protein</topology>
    </subcellularLocation>
</comment>
<evidence type="ECO:0000256" key="2">
    <source>
        <dbReference type="ARBA" id="ARBA00022692"/>
    </source>
</evidence>
<feature type="transmembrane region" description="Helical" evidence="5">
    <location>
        <begin position="23"/>
        <end position="44"/>
    </location>
</feature>
<accession>A0AA36HBD5</accession>
<dbReference type="InterPro" id="IPR013057">
    <property type="entry name" value="AA_transpt_TM"/>
</dbReference>
<keyword evidence="8" id="KW-1185">Reference proteome</keyword>
<protein>
    <recommendedName>
        <fullName evidence="6">Amino acid transporter transmembrane domain-containing protein</fullName>
    </recommendedName>
</protein>
<evidence type="ECO:0000313" key="8">
    <source>
        <dbReference type="Proteomes" id="UP001176961"/>
    </source>
</evidence>
<sequence length="201" mass="21607">MAKEAFVNRETPTLRDLAKPVKFAANACILGLQIGICSACYVFVAEHLQEVAEYIFSLHVSRILSFFILLPFFILLASVRNLALLSWVGLAGNVLLALIIITINVQMMFMTHLPISKLPSFTSVGGATSAAGTLAYAFVGQGVILSIENKMKKPEDMLGPCGVISAVMIMLTILYAATAVLGYVTYGDQLRGSVTLNLSNS</sequence>